<dbReference type="EMBL" id="ML978085">
    <property type="protein sequence ID" value="KAF2008358.1"/>
    <property type="molecule type" value="Genomic_DNA"/>
</dbReference>
<gene>
    <name evidence="1" type="ORF">BU24DRAFT_137851</name>
</gene>
<dbReference type="OrthoDB" id="1658288at2759"/>
<evidence type="ECO:0000313" key="1">
    <source>
        <dbReference type="EMBL" id="KAF2008358.1"/>
    </source>
</evidence>
<name>A0A6A5X5V7_9PLEO</name>
<keyword evidence="2" id="KW-1185">Reference proteome</keyword>
<sequence length="568" mass="62875">MVPRAVNNLFTGRSQLLQRIQSALHDDSASNSRRKQLVITGLAGIGKSEVCLQVANTLRQDFWGVFWVDVGSHATAKNGFLAIAKALGSPANGIEDSLLALASTQRQWLLILDNADDPKFDYSQYIPSGIEGAVIITSRIRQCSHYSTVLAELLDALDVQHSVQLLLKAARVPEDQRQRCDKPAQDIVRLLGSHTLALIQAGAYIAEGYCLLDEYPAKYQRQRKRLLEHSSDQEQSRYRDVHATFEASAEVLEGDKAGQDALGLLEILATLSSSLLPLQLFADAWQGATRVLKAGAKSNAIDEMERWHALQLPGFVDGEADEWDDYRLKKASALLTSLSLVTRSSTGGVDGLSMHPLTHAWARDRLKAQQRQQAWVSASCMLALSRGQSETWQAYERELRPHVQSLLALCMKTVFSLGPRKEMLAILLQCGWALNAMREDVKLEALLLEIYDQVEITPEDPSEEHVAIWDLAGRNAGYMGHARQAVALLEHVVKVQETTLAETHPDRLASQHELAGAYRANGQTTEAVTLLEHIVTVKHVVLDKDHPSRLVSIQALEYINATLAEARD</sequence>
<dbReference type="InterPro" id="IPR011990">
    <property type="entry name" value="TPR-like_helical_dom_sf"/>
</dbReference>
<dbReference type="PANTHER" id="PTHR35205">
    <property type="entry name" value="NB-ARC AND TPR DOMAIN PROTEIN"/>
    <property type="match status" value="1"/>
</dbReference>
<dbReference type="GeneID" id="54278497"/>
<dbReference type="Gene3D" id="1.25.40.10">
    <property type="entry name" value="Tetratricopeptide repeat domain"/>
    <property type="match status" value="1"/>
</dbReference>
<evidence type="ECO:0000313" key="2">
    <source>
        <dbReference type="Proteomes" id="UP000799778"/>
    </source>
</evidence>
<reference evidence="1" key="1">
    <citation type="journal article" date="2020" name="Stud. Mycol.">
        <title>101 Dothideomycetes genomes: a test case for predicting lifestyles and emergence of pathogens.</title>
        <authorList>
            <person name="Haridas S."/>
            <person name="Albert R."/>
            <person name="Binder M."/>
            <person name="Bloem J."/>
            <person name="Labutti K."/>
            <person name="Salamov A."/>
            <person name="Andreopoulos B."/>
            <person name="Baker S."/>
            <person name="Barry K."/>
            <person name="Bills G."/>
            <person name="Bluhm B."/>
            <person name="Cannon C."/>
            <person name="Castanera R."/>
            <person name="Culley D."/>
            <person name="Daum C."/>
            <person name="Ezra D."/>
            <person name="Gonzalez J."/>
            <person name="Henrissat B."/>
            <person name="Kuo A."/>
            <person name="Liang C."/>
            <person name="Lipzen A."/>
            <person name="Lutzoni F."/>
            <person name="Magnuson J."/>
            <person name="Mondo S."/>
            <person name="Nolan M."/>
            <person name="Ohm R."/>
            <person name="Pangilinan J."/>
            <person name="Park H.-J."/>
            <person name="Ramirez L."/>
            <person name="Alfaro M."/>
            <person name="Sun H."/>
            <person name="Tritt A."/>
            <person name="Yoshinaga Y."/>
            <person name="Zwiers L.-H."/>
            <person name="Turgeon B."/>
            <person name="Goodwin S."/>
            <person name="Spatafora J."/>
            <person name="Crous P."/>
            <person name="Grigoriev I."/>
        </authorList>
    </citation>
    <scope>NUCLEOTIDE SEQUENCE</scope>
    <source>
        <strain evidence="1">CBS 175.79</strain>
    </source>
</reference>
<dbReference type="Pfam" id="PF13374">
    <property type="entry name" value="TPR_10"/>
    <property type="match status" value="1"/>
</dbReference>
<dbReference type="InterPro" id="IPR027417">
    <property type="entry name" value="P-loop_NTPase"/>
</dbReference>
<dbReference type="SUPFAM" id="SSF52540">
    <property type="entry name" value="P-loop containing nucleoside triphosphate hydrolases"/>
    <property type="match status" value="1"/>
</dbReference>
<dbReference type="Proteomes" id="UP000799778">
    <property type="component" value="Unassembled WGS sequence"/>
</dbReference>
<dbReference type="AlphaFoldDB" id="A0A6A5X5V7"/>
<dbReference type="PANTHER" id="PTHR35205:SF1">
    <property type="entry name" value="ZU5 DOMAIN-CONTAINING PROTEIN"/>
    <property type="match status" value="1"/>
</dbReference>
<protein>
    <recommendedName>
        <fullName evidence="3">NB-ARC domain-containing protein</fullName>
    </recommendedName>
</protein>
<organism evidence="1 2">
    <name type="scientific">Aaosphaeria arxii CBS 175.79</name>
    <dbReference type="NCBI Taxonomy" id="1450172"/>
    <lineage>
        <taxon>Eukaryota</taxon>
        <taxon>Fungi</taxon>
        <taxon>Dikarya</taxon>
        <taxon>Ascomycota</taxon>
        <taxon>Pezizomycotina</taxon>
        <taxon>Dothideomycetes</taxon>
        <taxon>Pleosporomycetidae</taxon>
        <taxon>Pleosporales</taxon>
        <taxon>Pleosporales incertae sedis</taxon>
        <taxon>Aaosphaeria</taxon>
    </lineage>
</organism>
<evidence type="ECO:0008006" key="3">
    <source>
        <dbReference type="Google" id="ProtNLM"/>
    </source>
</evidence>
<accession>A0A6A5X5V7</accession>
<dbReference type="Gene3D" id="3.40.50.300">
    <property type="entry name" value="P-loop containing nucleotide triphosphate hydrolases"/>
    <property type="match status" value="1"/>
</dbReference>
<proteinExistence type="predicted"/>
<dbReference type="RefSeq" id="XP_033376697.1">
    <property type="nucleotide sequence ID" value="XM_033521100.1"/>
</dbReference>